<keyword evidence="2" id="KW-1185">Reference proteome</keyword>
<accession>A0A3P7LYC0</accession>
<dbReference type="EMBL" id="UYRU01064458">
    <property type="protein sequence ID" value="VDN16043.1"/>
    <property type="molecule type" value="Genomic_DNA"/>
</dbReference>
<dbReference type="Proteomes" id="UP000281553">
    <property type="component" value="Unassembled WGS sequence"/>
</dbReference>
<evidence type="ECO:0000313" key="2">
    <source>
        <dbReference type="Proteomes" id="UP000281553"/>
    </source>
</evidence>
<organism evidence="1 2">
    <name type="scientific">Dibothriocephalus latus</name>
    <name type="common">Fish tapeworm</name>
    <name type="synonym">Diphyllobothrium latum</name>
    <dbReference type="NCBI Taxonomy" id="60516"/>
    <lineage>
        <taxon>Eukaryota</taxon>
        <taxon>Metazoa</taxon>
        <taxon>Spiralia</taxon>
        <taxon>Lophotrochozoa</taxon>
        <taxon>Platyhelminthes</taxon>
        <taxon>Cestoda</taxon>
        <taxon>Eucestoda</taxon>
        <taxon>Diphyllobothriidea</taxon>
        <taxon>Diphyllobothriidae</taxon>
        <taxon>Dibothriocephalus</taxon>
    </lineage>
</organism>
<reference evidence="1 2" key="1">
    <citation type="submission" date="2018-11" db="EMBL/GenBank/DDBJ databases">
        <authorList>
            <consortium name="Pathogen Informatics"/>
        </authorList>
    </citation>
    <scope>NUCLEOTIDE SEQUENCE [LARGE SCALE GENOMIC DNA]</scope>
</reference>
<dbReference type="AlphaFoldDB" id="A0A3P7LYC0"/>
<proteinExistence type="predicted"/>
<sequence length="129" mass="14354">MPASFDPSRAWVVVASLVFDGLYLTPNGLYRVLAHDRASFPVCPNFHTARVRAVTSIRWTVSQGSYNNERSLVHTAPDLDCLVSYTLISPIDDLNVLYFLQYSVTRSNGSPFGAAFVCLHMRVDSLLLT</sequence>
<protein>
    <submittedName>
        <fullName evidence="1">Uncharacterized protein</fullName>
    </submittedName>
</protein>
<gene>
    <name evidence="1" type="ORF">DILT_LOCUS11874</name>
</gene>
<evidence type="ECO:0000313" key="1">
    <source>
        <dbReference type="EMBL" id="VDN16043.1"/>
    </source>
</evidence>
<name>A0A3P7LYC0_DIBLA</name>